<keyword evidence="1" id="KW-1133">Transmembrane helix</keyword>
<accession>A0AAV9QZ73</accession>
<keyword evidence="3" id="KW-1185">Reference proteome</keyword>
<organism evidence="2 3">
    <name type="scientific">Crenichthys baileyi</name>
    <name type="common">White River springfish</name>
    <dbReference type="NCBI Taxonomy" id="28760"/>
    <lineage>
        <taxon>Eukaryota</taxon>
        <taxon>Metazoa</taxon>
        <taxon>Chordata</taxon>
        <taxon>Craniata</taxon>
        <taxon>Vertebrata</taxon>
        <taxon>Euteleostomi</taxon>
        <taxon>Actinopterygii</taxon>
        <taxon>Neopterygii</taxon>
        <taxon>Teleostei</taxon>
        <taxon>Neoteleostei</taxon>
        <taxon>Acanthomorphata</taxon>
        <taxon>Ovalentaria</taxon>
        <taxon>Atherinomorphae</taxon>
        <taxon>Cyprinodontiformes</taxon>
        <taxon>Goodeidae</taxon>
        <taxon>Crenichthys</taxon>
    </lineage>
</organism>
<sequence length="130" mass="14715">MSLGVNSLIQATVSIKDDGLYRCDLGFNRDSVGHAINISVSDLNEGVENSDNFEVDSNTPGDEDSWLPYFMICISIVLPVATVIVLTLVCFHGWKGTWSSNNKEQEIFWQIQARTLAPWWYHNPAKFEKF</sequence>
<evidence type="ECO:0000313" key="2">
    <source>
        <dbReference type="EMBL" id="KAK5602821.1"/>
    </source>
</evidence>
<proteinExistence type="predicted"/>
<name>A0AAV9QZ73_9TELE</name>
<dbReference type="AlphaFoldDB" id="A0AAV9QZ73"/>
<dbReference type="EMBL" id="JAHHUM010002601">
    <property type="protein sequence ID" value="KAK5602821.1"/>
    <property type="molecule type" value="Genomic_DNA"/>
</dbReference>
<reference evidence="2 3" key="1">
    <citation type="submission" date="2021-06" db="EMBL/GenBank/DDBJ databases">
        <authorList>
            <person name="Palmer J.M."/>
        </authorList>
    </citation>
    <scope>NUCLEOTIDE SEQUENCE [LARGE SCALE GENOMIC DNA]</scope>
    <source>
        <strain evidence="2 3">MEX-2019</strain>
        <tissue evidence="2">Muscle</tissue>
    </source>
</reference>
<keyword evidence="1" id="KW-0812">Transmembrane</keyword>
<keyword evidence="1" id="KW-0472">Membrane</keyword>
<dbReference type="Proteomes" id="UP001311232">
    <property type="component" value="Unassembled WGS sequence"/>
</dbReference>
<feature type="transmembrane region" description="Helical" evidence="1">
    <location>
        <begin position="66"/>
        <end position="91"/>
    </location>
</feature>
<evidence type="ECO:0000256" key="1">
    <source>
        <dbReference type="SAM" id="Phobius"/>
    </source>
</evidence>
<gene>
    <name evidence="2" type="ORF">CRENBAI_025094</name>
</gene>
<evidence type="ECO:0000313" key="3">
    <source>
        <dbReference type="Proteomes" id="UP001311232"/>
    </source>
</evidence>
<comment type="caution">
    <text evidence="2">The sequence shown here is derived from an EMBL/GenBank/DDBJ whole genome shotgun (WGS) entry which is preliminary data.</text>
</comment>
<protein>
    <submittedName>
        <fullName evidence="2">Uncharacterized protein</fullName>
    </submittedName>
</protein>